<evidence type="ECO:0000256" key="1">
    <source>
        <dbReference type="SAM" id="MobiDB-lite"/>
    </source>
</evidence>
<proteinExistence type="predicted"/>
<name>A0ABV4GZP1_9ACTN</name>
<keyword evidence="3" id="KW-1185">Reference proteome</keyword>
<evidence type="ECO:0000313" key="2">
    <source>
        <dbReference type="EMBL" id="MEZ0163685.1"/>
    </source>
</evidence>
<accession>A0ABV4GZP1</accession>
<reference evidence="2 3" key="1">
    <citation type="submission" date="2024-07" db="EMBL/GenBank/DDBJ databases">
        <authorList>
            <person name="Thanompreechachai J."/>
            <person name="Duangmal K."/>
        </authorList>
    </citation>
    <scope>NUCLEOTIDE SEQUENCE [LARGE SCALE GENOMIC DNA]</scope>
    <source>
        <strain evidence="2 3">LSe6-4</strain>
    </source>
</reference>
<dbReference type="Proteomes" id="UP001565927">
    <property type="component" value="Unassembled WGS sequence"/>
</dbReference>
<evidence type="ECO:0008006" key="4">
    <source>
        <dbReference type="Google" id="ProtNLM"/>
    </source>
</evidence>
<dbReference type="RefSeq" id="WP_370439934.1">
    <property type="nucleotide sequence ID" value="NZ_JBGFTU010000002.1"/>
</dbReference>
<comment type="caution">
    <text evidence="2">The sequence shown here is derived from an EMBL/GenBank/DDBJ whole genome shotgun (WGS) entry which is preliminary data.</text>
</comment>
<protein>
    <recommendedName>
        <fullName evidence="4">DUF559 domain-containing protein</fullName>
    </recommendedName>
</protein>
<sequence length="357" mass="38641">MIGPVEATRPHRVRHPGLHRPHGPNPCPQRTCSTTHLAPRPRTMHAMPRRRSFDPADVDALMLRGDGIATHADLTAAGMPRRTITRWAHAGPWQSVLPGVVAGHRGPLGRGQSRRAALAYAGDGAALSGLHALDLLGIAGNRLAVDDQILVVIPWTRKRLSSGFVTIERTQREPRIAQRRGLPVVGPARAAADAARHGADLDRVREIFGATLHQRRCTVQELRDEVFTGPTQRSAKARQALAEVSAGVRSAAEAKAREVIGRSALPQPLWNEDVVIAGEVIGEADAWWPRHRVALEIDGMRWHSTPGDLRRTQAKQRRYAAAGVLLVSIAPVDVTADPAGFVNQLGATLRAAEERAG</sequence>
<feature type="region of interest" description="Disordered" evidence="1">
    <location>
        <begin position="1"/>
        <end position="36"/>
    </location>
</feature>
<evidence type="ECO:0000313" key="3">
    <source>
        <dbReference type="Proteomes" id="UP001565927"/>
    </source>
</evidence>
<organism evidence="2 3">
    <name type="scientific">Kineococcus halophytocola</name>
    <dbReference type="NCBI Taxonomy" id="3234027"/>
    <lineage>
        <taxon>Bacteria</taxon>
        <taxon>Bacillati</taxon>
        <taxon>Actinomycetota</taxon>
        <taxon>Actinomycetes</taxon>
        <taxon>Kineosporiales</taxon>
        <taxon>Kineosporiaceae</taxon>
        <taxon>Kineococcus</taxon>
    </lineage>
</organism>
<gene>
    <name evidence="2" type="ORF">AB2L27_02765</name>
</gene>
<feature type="compositionally biased region" description="Basic residues" evidence="1">
    <location>
        <begin position="10"/>
        <end position="22"/>
    </location>
</feature>
<dbReference type="EMBL" id="JBGFTU010000002">
    <property type="protein sequence ID" value="MEZ0163685.1"/>
    <property type="molecule type" value="Genomic_DNA"/>
</dbReference>